<proteinExistence type="predicted"/>
<dbReference type="AlphaFoldDB" id="A0A0E2CYK2"/>
<comment type="caution">
    <text evidence="1">The sequence shown here is derived from an EMBL/GenBank/DDBJ whole genome shotgun (WGS) entry which is preliminary data.</text>
</comment>
<accession>A0A0E2CYK2</accession>
<sequence length="37" mass="4644">MSVVSFYYNIILFHPILHFKKVKYFNIKDQIFYTFHT</sequence>
<evidence type="ECO:0000313" key="1">
    <source>
        <dbReference type="EMBL" id="EKR52861.1"/>
    </source>
</evidence>
<dbReference type="EMBL" id="AHNR02000073">
    <property type="protein sequence ID" value="EKR52861.1"/>
    <property type="molecule type" value="Genomic_DNA"/>
</dbReference>
<name>A0A0E2CYK2_LEPIR</name>
<gene>
    <name evidence="1" type="ORF">LEP1GSC105_0757</name>
</gene>
<protein>
    <submittedName>
        <fullName evidence="1">Uncharacterized protein</fullName>
    </submittedName>
</protein>
<organism evidence="1 2">
    <name type="scientific">Leptospira interrogans str. UI 12758</name>
    <dbReference type="NCBI Taxonomy" id="1049938"/>
    <lineage>
        <taxon>Bacteria</taxon>
        <taxon>Pseudomonadati</taxon>
        <taxon>Spirochaetota</taxon>
        <taxon>Spirochaetia</taxon>
        <taxon>Leptospirales</taxon>
        <taxon>Leptospiraceae</taxon>
        <taxon>Leptospira</taxon>
    </lineage>
</organism>
<evidence type="ECO:0000313" key="2">
    <source>
        <dbReference type="Proteomes" id="UP000001340"/>
    </source>
</evidence>
<reference evidence="1 2" key="1">
    <citation type="submission" date="2012-10" db="EMBL/GenBank/DDBJ databases">
        <authorList>
            <person name="Harkins D.M."/>
            <person name="Durkin A.S."/>
            <person name="Brinkac L.M."/>
            <person name="Haft D.H."/>
            <person name="Selengut J.D."/>
            <person name="Sanka R."/>
            <person name="DePew J."/>
            <person name="Purushe J."/>
            <person name="Chanthongthip A."/>
            <person name="Lattana O."/>
            <person name="Phetsouvanh R."/>
            <person name="Newton P.N."/>
            <person name="Vinetz J.M."/>
            <person name="Sutton G.G."/>
            <person name="Nierman W.C."/>
            <person name="Fouts D.E."/>
        </authorList>
    </citation>
    <scope>NUCLEOTIDE SEQUENCE [LARGE SCALE GENOMIC DNA]</scope>
    <source>
        <strain evidence="1 2">UI 12758</strain>
    </source>
</reference>
<dbReference type="Proteomes" id="UP000001340">
    <property type="component" value="Unassembled WGS sequence"/>
</dbReference>